<dbReference type="EMBL" id="JAZDUF010000005">
    <property type="protein sequence ID" value="MEE3852248.1"/>
    <property type="molecule type" value="Genomic_DNA"/>
</dbReference>
<dbReference type="Pfam" id="PF08486">
    <property type="entry name" value="SpoIID"/>
    <property type="match status" value="1"/>
</dbReference>
<protein>
    <submittedName>
        <fullName evidence="2">SpoIID/LytB domain-containing protein</fullName>
    </submittedName>
</protein>
<proteinExistence type="predicted"/>
<dbReference type="Proteomes" id="UP001347146">
    <property type="component" value="Unassembled WGS sequence"/>
</dbReference>
<evidence type="ECO:0000313" key="2">
    <source>
        <dbReference type="EMBL" id="MEE3852248.1"/>
    </source>
</evidence>
<dbReference type="InterPro" id="IPR013693">
    <property type="entry name" value="SpoIID/LytB_N"/>
</dbReference>
<accession>A0ABU7MHC1</accession>
<comment type="caution">
    <text evidence="2">The sequence shown here is derived from an EMBL/GenBank/DDBJ whole genome shotgun (WGS) entry which is preliminary data.</text>
</comment>
<name>A0ABU7MHC1_9ACTN</name>
<feature type="domain" description="Sporulation stage II protein D amidase enhancer LytB N-terminal" evidence="1">
    <location>
        <begin position="190"/>
        <end position="273"/>
    </location>
</feature>
<keyword evidence="3" id="KW-1185">Reference proteome</keyword>
<gene>
    <name evidence="2" type="ORF">VZC37_18050</name>
</gene>
<dbReference type="InterPro" id="IPR013486">
    <property type="entry name" value="SpoIID/LytB"/>
</dbReference>
<evidence type="ECO:0000313" key="3">
    <source>
        <dbReference type="Proteomes" id="UP001347146"/>
    </source>
</evidence>
<dbReference type="Pfam" id="PF08310">
    <property type="entry name" value="LGFP"/>
    <property type="match status" value="1"/>
</dbReference>
<organism evidence="2 3">
    <name type="scientific">Gordonia sesuvii</name>
    <dbReference type="NCBI Taxonomy" id="3116777"/>
    <lineage>
        <taxon>Bacteria</taxon>
        <taxon>Bacillati</taxon>
        <taxon>Actinomycetota</taxon>
        <taxon>Actinomycetes</taxon>
        <taxon>Mycobacteriales</taxon>
        <taxon>Gordoniaceae</taxon>
        <taxon>Gordonia</taxon>
    </lineage>
</organism>
<reference evidence="2 3" key="1">
    <citation type="submission" date="2024-01" db="EMBL/GenBank/DDBJ databases">
        <title>Draft genome sequence of Gordonia sp. LSe1-13.</title>
        <authorList>
            <person name="Suphannarot A."/>
            <person name="Mingma R."/>
        </authorList>
    </citation>
    <scope>NUCLEOTIDE SEQUENCE [LARGE SCALE GENOMIC DNA]</scope>
    <source>
        <strain evidence="2 3">LSe1-13</strain>
    </source>
</reference>
<evidence type="ECO:0000259" key="1">
    <source>
        <dbReference type="Pfam" id="PF08486"/>
    </source>
</evidence>
<sequence length="507" mass="51856">MVNARPRHARTRSLSLAAIGLLPALLVGGLLTAPRVLHDDVVLSAGSEVTLIGHGHGHGRGMGQWGAYGYAQKGWSATQILRHYYGGTTAGKVDRPEISVILTGKNSVNVHADAGMRVGGQMVAPGQAVSLSGGTATIRNGCGGGVVRSVPAQFVEPINMGPSRPPAEFLKYCGSNQAYRGALGFDGGRAANRIHIDDYVKGVIPKESVPGWADSGGLEALKAQAVAARTYALAAIAGGKRIDDTQNSQVYGGVAGEDPRTNRAADETAGQILLQGGKPAFTEFSASTGGYSAGGRFPAVRDDGDTVSPNHNWTATISAGSVGSAFGVGALRALEVVEANGLGAENGRAIKVRAVGSGGTVEVSGEEARTRLQLKSSFFSVRGQAFKPRIVTPPTGPDSPGGALDLGSLMALPERLLPGSSQLLSIGTDAINGRFDELGGITGPLGQAIGVPNLTPDGNGVIALFQRGMMFFSPATGAHALVGGGLADYLAAGGQPVKGFPDRDRLR</sequence>
<dbReference type="NCBIfam" id="TIGR02669">
    <property type="entry name" value="SpoIID_LytB"/>
    <property type="match status" value="1"/>
</dbReference>
<dbReference type="InterPro" id="IPR013207">
    <property type="entry name" value="LGFP"/>
</dbReference>